<keyword evidence="8 10" id="KW-0675">Receptor</keyword>
<evidence type="ECO:0000256" key="1">
    <source>
        <dbReference type="ARBA" id="ARBA00004651"/>
    </source>
</evidence>
<dbReference type="PANTHER" id="PTHR21137:SF35">
    <property type="entry name" value="ODORANT RECEPTOR 19A-RELATED"/>
    <property type="match status" value="1"/>
</dbReference>
<feature type="transmembrane region" description="Helical" evidence="10">
    <location>
        <begin position="264"/>
        <end position="288"/>
    </location>
</feature>
<dbReference type="Proteomes" id="UP000694924">
    <property type="component" value="Unplaced"/>
</dbReference>
<feature type="transmembrane region" description="Helical" evidence="10">
    <location>
        <begin position="36"/>
        <end position="59"/>
    </location>
</feature>
<evidence type="ECO:0000256" key="3">
    <source>
        <dbReference type="ARBA" id="ARBA00022606"/>
    </source>
</evidence>
<accession>A0ABM1HU07</accession>
<evidence type="ECO:0000313" key="12">
    <source>
        <dbReference type="RefSeq" id="XP_015171444.1"/>
    </source>
</evidence>
<evidence type="ECO:0000256" key="6">
    <source>
        <dbReference type="ARBA" id="ARBA00022989"/>
    </source>
</evidence>
<proteinExistence type="inferred from homology"/>
<evidence type="ECO:0000256" key="2">
    <source>
        <dbReference type="ARBA" id="ARBA00022475"/>
    </source>
</evidence>
<keyword evidence="11" id="KW-1185">Reference proteome</keyword>
<evidence type="ECO:0000256" key="4">
    <source>
        <dbReference type="ARBA" id="ARBA00022692"/>
    </source>
</evidence>
<keyword evidence="2" id="KW-1003">Cell membrane</keyword>
<evidence type="ECO:0000256" key="9">
    <source>
        <dbReference type="ARBA" id="ARBA00023224"/>
    </source>
</evidence>
<reference evidence="12" key="1">
    <citation type="submission" date="2025-08" db="UniProtKB">
        <authorList>
            <consortium name="RefSeq"/>
        </authorList>
    </citation>
    <scope>IDENTIFICATION</scope>
    <source>
        <tissue evidence="12">Whole body</tissue>
    </source>
</reference>
<organism evidence="11 12">
    <name type="scientific">Polistes dominula</name>
    <name type="common">European paper wasp</name>
    <name type="synonym">Vespa dominula</name>
    <dbReference type="NCBI Taxonomy" id="743375"/>
    <lineage>
        <taxon>Eukaryota</taxon>
        <taxon>Metazoa</taxon>
        <taxon>Ecdysozoa</taxon>
        <taxon>Arthropoda</taxon>
        <taxon>Hexapoda</taxon>
        <taxon>Insecta</taxon>
        <taxon>Pterygota</taxon>
        <taxon>Neoptera</taxon>
        <taxon>Endopterygota</taxon>
        <taxon>Hymenoptera</taxon>
        <taxon>Apocrita</taxon>
        <taxon>Aculeata</taxon>
        <taxon>Vespoidea</taxon>
        <taxon>Vespidae</taxon>
        <taxon>Polistinae</taxon>
        <taxon>Polistini</taxon>
        <taxon>Polistes</taxon>
    </lineage>
</organism>
<dbReference type="Pfam" id="PF02949">
    <property type="entry name" value="7tm_6"/>
    <property type="match status" value="2"/>
</dbReference>
<evidence type="ECO:0000256" key="7">
    <source>
        <dbReference type="ARBA" id="ARBA00023136"/>
    </source>
</evidence>
<evidence type="ECO:0000256" key="5">
    <source>
        <dbReference type="ARBA" id="ARBA00022725"/>
    </source>
</evidence>
<feature type="transmembrane region" description="Helical" evidence="10">
    <location>
        <begin position="376"/>
        <end position="401"/>
    </location>
</feature>
<keyword evidence="6 10" id="KW-1133">Transmembrane helix</keyword>
<comment type="caution">
    <text evidence="10">Lacks conserved residue(s) required for the propagation of feature annotation.</text>
</comment>
<keyword evidence="5 10" id="KW-0552">Olfaction</keyword>
<dbReference type="RefSeq" id="XP_015171444.1">
    <property type="nucleotide sequence ID" value="XM_015315958.1"/>
</dbReference>
<keyword evidence="7 10" id="KW-0472">Membrane</keyword>
<feature type="transmembrane region" description="Helical" evidence="10">
    <location>
        <begin position="71"/>
        <end position="94"/>
    </location>
</feature>
<dbReference type="PANTHER" id="PTHR21137">
    <property type="entry name" value="ODORANT RECEPTOR"/>
    <property type="match status" value="1"/>
</dbReference>
<feature type="transmembrane region" description="Helical" evidence="10">
    <location>
        <begin position="136"/>
        <end position="157"/>
    </location>
</feature>
<protein>
    <recommendedName>
        <fullName evidence="10">Odorant receptor</fullName>
    </recommendedName>
</protein>
<sequence length="417" mass="48628">MTKLEIYRAYARFVKRMLLLGGIYPMKKSSFLYRQLPVLTLLTSFVMFYGTVKFCLHNFSNLSVFTKGLSLVGSFSLMIVKVLMIDIAFMFIIYRKQFYELHNTLELMHNKVLENDQFKPIVLSTINLFRYPAYMVYYLILGTMSLYIFAPIIIIGYEGIKGIQPKHYGLPFLTNFPWINGTPGIIYQIQFLFETQCIWFIIFVTGGVDSSYGFYLFQMIGLLRAMSFECENAFKSSYKLKNILHNCIKKQVKLLRCRDIIQQIYGPIVLDLMLTNAIVLCALIFQAFQVKNQMLLFCLICYNLNVMKSMMLFVKTEMTAGKMLLFVIYGLLKTIQAFMYSWYGSIVASESEAFRRSVYCSKWYEYGDNITLMKDVLIILSQKPIVIVACHFLYISLNIFIKVKKKKKKNANSTIKY</sequence>
<keyword evidence="3 10" id="KW-0716">Sensory transduction</keyword>
<keyword evidence="4 10" id="KW-0812">Transmembrane</keyword>
<feature type="transmembrane region" description="Helical" evidence="10">
    <location>
        <begin position="323"/>
        <end position="343"/>
    </location>
</feature>
<comment type="similarity">
    <text evidence="10">Belongs to the insect chemoreceptor superfamily. Heteromeric odorant receptor channel (TC 1.A.69) family.</text>
</comment>
<evidence type="ECO:0000256" key="10">
    <source>
        <dbReference type="RuleBase" id="RU351113"/>
    </source>
</evidence>
<keyword evidence="9 10" id="KW-0807">Transducer</keyword>
<gene>
    <name evidence="12" type="primary">LOC107063839</name>
</gene>
<evidence type="ECO:0000313" key="11">
    <source>
        <dbReference type="Proteomes" id="UP000694924"/>
    </source>
</evidence>
<feature type="transmembrane region" description="Helical" evidence="10">
    <location>
        <begin position="198"/>
        <end position="217"/>
    </location>
</feature>
<comment type="subcellular location">
    <subcellularLocation>
        <location evidence="1 10">Cell membrane</location>
        <topology evidence="1 10">Multi-pass membrane protein</topology>
    </subcellularLocation>
</comment>
<evidence type="ECO:0000256" key="8">
    <source>
        <dbReference type="ARBA" id="ARBA00023170"/>
    </source>
</evidence>
<name>A0ABM1HU07_POLDO</name>
<feature type="transmembrane region" description="Helical" evidence="10">
    <location>
        <begin position="294"/>
        <end position="314"/>
    </location>
</feature>
<dbReference type="GeneID" id="107063839"/>
<dbReference type="InterPro" id="IPR004117">
    <property type="entry name" value="7tm6_olfct_rcpt"/>
</dbReference>